<dbReference type="GO" id="GO:0016747">
    <property type="term" value="F:acyltransferase activity, transferring groups other than amino-acyl groups"/>
    <property type="evidence" value="ECO:0007669"/>
    <property type="project" value="InterPro"/>
</dbReference>
<gene>
    <name evidence="2" type="ORF">A9Q02_13050</name>
</gene>
<keyword evidence="3" id="KW-1185">Reference proteome</keyword>
<dbReference type="RefSeq" id="WP_097652213.1">
    <property type="nucleotide sequence ID" value="NZ_LYXE01000078.1"/>
</dbReference>
<sequence>MDQAFEIITVDADNVDQQGFFCYMSKRKAPGYTQKRAWLAARFAEGLTLRMVHEVGGRTVGFIEYIPGEFAWRAVHAPGYLVIHCVWVVGKGKGKGYGAQLLDMCLDDARAQHKHGVVMVASDGVWLAKKEIFLKHGFEEVGQAPPSFRLLVQRIDDGPLPTFPNDWQARQARFGAGLTVVRTPQCPYIEDATNIILELAAEKGLHAQVVTFQTAQELQQNSPSPYGVFGIVLDGKLLSYHYLQRKDFDKLVV</sequence>
<dbReference type="OrthoDB" id="3172674at2"/>
<dbReference type="Gene3D" id="3.40.630.30">
    <property type="match status" value="1"/>
</dbReference>
<protein>
    <recommendedName>
        <fullName evidence="1">N-acetyltransferase domain-containing protein</fullName>
    </recommendedName>
</protein>
<dbReference type="PROSITE" id="PS51186">
    <property type="entry name" value="GNAT"/>
    <property type="match status" value="1"/>
</dbReference>
<evidence type="ECO:0000259" key="1">
    <source>
        <dbReference type="PROSITE" id="PS51186"/>
    </source>
</evidence>
<dbReference type="Proteomes" id="UP000220922">
    <property type="component" value="Unassembled WGS sequence"/>
</dbReference>
<feature type="domain" description="N-acetyltransferase" evidence="1">
    <location>
        <begin position="1"/>
        <end position="156"/>
    </location>
</feature>
<accession>A0A2H3L3C9</accession>
<reference evidence="2 3" key="1">
    <citation type="submission" date="2016-05" db="EMBL/GenBank/DDBJ databases">
        <authorList>
            <person name="Lavstsen T."/>
            <person name="Jespersen J.S."/>
        </authorList>
    </citation>
    <scope>NUCLEOTIDE SEQUENCE [LARGE SCALE GENOMIC DNA]</scope>
    <source>
        <strain evidence="2 3">B7-9</strain>
    </source>
</reference>
<dbReference type="InterPro" id="IPR016181">
    <property type="entry name" value="Acyl_CoA_acyltransferase"/>
</dbReference>
<comment type="caution">
    <text evidence="2">The sequence shown here is derived from an EMBL/GenBank/DDBJ whole genome shotgun (WGS) entry which is preliminary data.</text>
</comment>
<dbReference type="Pfam" id="PF00583">
    <property type="entry name" value="Acetyltransf_1"/>
    <property type="match status" value="1"/>
</dbReference>
<dbReference type="SUPFAM" id="SSF55729">
    <property type="entry name" value="Acyl-CoA N-acyltransferases (Nat)"/>
    <property type="match status" value="1"/>
</dbReference>
<evidence type="ECO:0000313" key="3">
    <source>
        <dbReference type="Proteomes" id="UP000220922"/>
    </source>
</evidence>
<dbReference type="InterPro" id="IPR000182">
    <property type="entry name" value="GNAT_dom"/>
</dbReference>
<dbReference type="AlphaFoldDB" id="A0A2H3L3C9"/>
<proteinExistence type="predicted"/>
<name>A0A2H3L3C9_9CHLR</name>
<dbReference type="EMBL" id="LYXE01000078">
    <property type="protein sequence ID" value="PDV99282.1"/>
    <property type="molecule type" value="Genomic_DNA"/>
</dbReference>
<evidence type="ECO:0000313" key="2">
    <source>
        <dbReference type="EMBL" id="PDV99282.1"/>
    </source>
</evidence>
<organism evidence="2 3">
    <name type="scientific">Candidatus Chloroploca asiatica</name>
    <dbReference type="NCBI Taxonomy" id="1506545"/>
    <lineage>
        <taxon>Bacteria</taxon>
        <taxon>Bacillati</taxon>
        <taxon>Chloroflexota</taxon>
        <taxon>Chloroflexia</taxon>
        <taxon>Chloroflexales</taxon>
        <taxon>Chloroflexineae</taxon>
        <taxon>Oscillochloridaceae</taxon>
        <taxon>Candidatus Chloroploca</taxon>
    </lineage>
</organism>